<feature type="signal peptide" evidence="1">
    <location>
        <begin position="1"/>
        <end position="20"/>
    </location>
</feature>
<evidence type="ECO:0000313" key="2">
    <source>
        <dbReference type="EMBL" id="QAA81439.1"/>
    </source>
</evidence>
<protein>
    <recommendedName>
        <fullName evidence="4">Lipoprotein</fullName>
    </recommendedName>
</protein>
<accession>A0A410G2G3</accession>
<organism evidence="2 3">
    <name type="scientific">Aequorivita ciconiae</name>
    <dbReference type="NCBI Taxonomy" id="2494375"/>
    <lineage>
        <taxon>Bacteria</taxon>
        <taxon>Pseudomonadati</taxon>
        <taxon>Bacteroidota</taxon>
        <taxon>Flavobacteriia</taxon>
        <taxon>Flavobacteriales</taxon>
        <taxon>Flavobacteriaceae</taxon>
        <taxon>Aequorivita</taxon>
    </lineage>
</organism>
<dbReference type="EMBL" id="CP034951">
    <property type="protein sequence ID" value="QAA81439.1"/>
    <property type="molecule type" value="Genomic_DNA"/>
</dbReference>
<keyword evidence="1" id="KW-0732">Signal</keyword>
<evidence type="ECO:0000256" key="1">
    <source>
        <dbReference type="SAM" id="SignalP"/>
    </source>
</evidence>
<dbReference type="KEGG" id="aev:EI546_06710"/>
<dbReference type="Proteomes" id="UP000285517">
    <property type="component" value="Chromosome"/>
</dbReference>
<evidence type="ECO:0008006" key="4">
    <source>
        <dbReference type="Google" id="ProtNLM"/>
    </source>
</evidence>
<name>A0A410G2G3_9FLAO</name>
<proteinExistence type="predicted"/>
<dbReference type="RefSeq" id="WP_128249827.1">
    <property type="nucleotide sequence ID" value="NZ_CP034951.1"/>
</dbReference>
<gene>
    <name evidence="2" type="ORF">EI546_06710</name>
</gene>
<evidence type="ECO:0000313" key="3">
    <source>
        <dbReference type="Proteomes" id="UP000285517"/>
    </source>
</evidence>
<feature type="chain" id="PRO_5019144740" description="Lipoprotein" evidence="1">
    <location>
        <begin position="21"/>
        <end position="126"/>
    </location>
</feature>
<dbReference type="AlphaFoldDB" id="A0A410G2G3"/>
<reference evidence="2 3" key="1">
    <citation type="submission" date="2019-01" db="EMBL/GenBank/DDBJ databases">
        <title>Complete genome sequencing of Aequorivita sp. H23M31.</title>
        <authorList>
            <person name="Bae J.-W."/>
        </authorList>
    </citation>
    <scope>NUCLEOTIDE SEQUENCE [LARGE SCALE GENOMIC DNA]</scope>
    <source>
        <strain evidence="2 3">H23M31</strain>
    </source>
</reference>
<keyword evidence="3" id="KW-1185">Reference proteome</keyword>
<sequence length="126" mass="14070">MKTYLKLLFFTFVVVSGLNACSSDTSADIPIEKQLSDLFQKSNLETNVIVISSLKDNKIEYTLHDGWEFAWNNTQNKPGDTVCKGSGLSIGKCFKEFDDSGKCCIVYKVGDKYYAQETVCPLSTEL</sequence>